<reference evidence="5 6" key="1">
    <citation type="submission" date="2016-02" db="EMBL/GenBank/DDBJ databases">
        <title>Complete genome sequence of Halocynthiibacter arcticus PAMC 20958t from arctic marine sediment.</title>
        <authorList>
            <person name="Lee Y.M."/>
            <person name="Baek K."/>
            <person name="Lee H.K."/>
            <person name="Shin S.C."/>
        </authorList>
    </citation>
    <scope>NUCLEOTIDE SEQUENCE [LARGE SCALE GENOMIC DNA]</scope>
    <source>
        <strain evidence="5">PAMC 20958</strain>
    </source>
</reference>
<dbReference type="Gene3D" id="1.25.40.10">
    <property type="entry name" value="Tetratricopeptide repeat domain"/>
    <property type="match status" value="3"/>
</dbReference>
<dbReference type="EMBL" id="CP014327">
    <property type="protein sequence ID" value="AML51223.1"/>
    <property type="molecule type" value="Genomic_DNA"/>
</dbReference>
<keyword evidence="4" id="KW-0732">Signal</keyword>
<dbReference type="RefSeq" id="WP_039001792.1">
    <property type="nucleotide sequence ID" value="NZ_CP014327.1"/>
</dbReference>
<dbReference type="OrthoDB" id="9766710at2"/>
<feature type="repeat" description="TPR" evidence="3">
    <location>
        <begin position="398"/>
        <end position="431"/>
    </location>
</feature>
<dbReference type="InterPro" id="IPR011990">
    <property type="entry name" value="TPR-like_helical_dom_sf"/>
</dbReference>
<protein>
    <recommendedName>
        <fullName evidence="7">Tetratricopeptide repeat-like domain-containing protein</fullName>
    </recommendedName>
</protein>
<evidence type="ECO:0000313" key="5">
    <source>
        <dbReference type="EMBL" id="AML51223.1"/>
    </source>
</evidence>
<dbReference type="PANTHER" id="PTHR12558:SF13">
    <property type="entry name" value="CELL DIVISION CYCLE PROTEIN 27 HOMOLOG"/>
    <property type="match status" value="1"/>
</dbReference>
<feature type="signal peptide" evidence="4">
    <location>
        <begin position="1"/>
        <end position="24"/>
    </location>
</feature>
<name>A0A126UYU2_9RHOB</name>
<evidence type="ECO:0000256" key="1">
    <source>
        <dbReference type="ARBA" id="ARBA00022737"/>
    </source>
</evidence>
<feature type="repeat" description="TPR" evidence="3">
    <location>
        <begin position="360"/>
        <end position="393"/>
    </location>
</feature>
<dbReference type="SMART" id="SM00028">
    <property type="entry name" value="TPR"/>
    <property type="match status" value="6"/>
</dbReference>
<keyword evidence="6" id="KW-1185">Reference proteome</keyword>
<evidence type="ECO:0000256" key="2">
    <source>
        <dbReference type="ARBA" id="ARBA00022803"/>
    </source>
</evidence>
<dbReference type="InterPro" id="IPR019734">
    <property type="entry name" value="TPR_rpt"/>
</dbReference>
<dbReference type="InterPro" id="IPR013105">
    <property type="entry name" value="TPR_2"/>
</dbReference>
<gene>
    <name evidence="5" type="ORF">RC74_08120</name>
</gene>
<feature type="chain" id="PRO_5007443209" description="Tetratricopeptide repeat-like domain-containing protein" evidence="4">
    <location>
        <begin position="25"/>
        <end position="561"/>
    </location>
</feature>
<dbReference type="KEGG" id="hat:RC74_08120"/>
<keyword evidence="1" id="KW-0677">Repeat</keyword>
<sequence length="561" mass="61920">MKHSFLRTALLSTALFFSGFSAQSEGLSGAYLAARSASSAADFEEAVVYFTRALALDPDNTFLMNNAAASFLSLGQIDSAIPIAAALEEQDVHSQIADLVLTIEEIRNGEYDTVSKRIKDGADLGPVLTQLIDAWAELGSGKMSVALEKFDALEAQPSFEGIANFHRALALGSVGDYGAALEVFESIEEKGFSHTRSTLIAYVEILSQMERNDDALEALGKAYNLGDADPEFADLYARLENGETLAFTAAPSAREGVAQAAFTLAEILSVEGTPDQTILYSRMAEILDPSFIPAVLLTAEMLEELEQFDLATKAYAKVPTDHPSFHLAEIGRADTLRRAGKPEAAVEVLRTLSKNRPELPAVLIGLGDLLRSQEEYLGAIEAYDGALELFPEITPNLWFVFYSRGISHERSQDWEKAEADFRQALALYPDQPQVLNYLGYSMVEKNENLDEALEMIEKAVEARPEDGYIIDSLAWAYYKLGRYEEAAELMEKAAQLEPVDPVVSDHLGDALWMVNRKIEADFQWRRALSFEPEEKDADRIRRKLEVGLDEVLADEEIATED</sequence>
<evidence type="ECO:0000256" key="3">
    <source>
        <dbReference type="PROSITE-ProRule" id="PRU00339"/>
    </source>
</evidence>
<dbReference type="SUPFAM" id="SSF48452">
    <property type="entry name" value="TPR-like"/>
    <property type="match status" value="3"/>
</dbReference>
<dbReference type="Proteomes" id="UP000070371">
    <property type="component" value="Chromosome"/>
</dbReference>
<dbReference type="STRING" id="1579316.RC74_08120"/>
<feature type="repeat" description="TPR" evidence="3">
    <location>
        <begin position="27"/>
        <end position="60"/>
    </location>
</feature>
<evidence type="ECO:0000256" key="4">
    <source>
        <dbReference type="SAM" id="SignalP"/>
    </source>
</evidence>
<dbReference type="Pfam" id="PF13432">
    <property type="entry name" value="TPR_16"/>
    <property type="match status" value="2"/>
</dbReference>
<evidence type="ECO:0008006" key="7">
    <source>
        <dbReference type="Google" id="ProtNLM"/>
    </source>
</evidence>
<dbReference type="PROSITE" id="PS50005">
    <property type="entry name" value="TPR"/>
    <property type="match status" value="4"/>
</dbReference>
<proteinExistence type="predicted"/>
<keyword evidence="2 3" id="KW-0802">TPR repeat</keyword>
<dbReference type="PANTHER" id="PTHR12558">
    <property type="entry name" value="CELL DIVISION CYCLE 16,23,27"/>
    <property type="match status" value="1"/>
</dbReference>
<accession>A0A126UYU2</accession>
<evidence type="ECO:0000313" key="6">
    <source>
        <dbReference type="Proteomes" id="UP000070371"/>
    </source>
</evidence>
<dbReference type="AlphaFoldDB" id="A0A126UYU2"/>
<dbReference type="Pfam" id="PF14559">
    <property type="entry name" value="TPR_19"/>
    <property type="match status" value="1"/>
</dbReference>
<feature type="repeat" description="TPR" evidence="3">
    <location>
        <begin position="467"/>
        <end position="500"/>
    </location>
</feature>
<organism evidence="5 6">
    <name type="scientific">Falsihalocynthiibacter arcticus</name>
    <dbReference type="NCBI Taxonomy" id="1579316"/>
    <lineage>
        <taxon>Bacteria</taxon>
        <taxon>Pseudomonadati</taxon>
        <taxon>Pseudomonadota</taxon>
        <taxon>Alphaproteobacteria</taxon>
        <taxon>Rhodobacterales</taxon>
        <taxon>Roseobacteraceae</taxon>
        <taxon>Falsihalocynthiibacter</taxon>
    </lineage>
</organism>
<dbReference type="Pfam" id="PF07719">
    <property type="entry name" value="TPR_2"/>
    <property type="match status" value="1"/>
</dbReference>